<dbReference type="Proteomes" id="UP000198211">
    <property type="component" value="Unassembled WGS sequence"/>
</dbReference>
<keyword evidence="3" id="KW-1185">Reference proteome</keyword>
<sequence length="200" mass="23669">MLRQMFEFLATSQQQQQQFAQLMQQQTFFQQQMLQQQASTQRQQKKKGKPPIFNGDSSEDLDLWILSTEQYYVDSQEDMASNTSDFVNLIFGNLGPTAQTWYREFKTSLSDRPATWIIFKEQIRQRFRGSDFQHKLLSKLYNLRWAGSQQAYTTKFQHLLSQLEEDLPEGVKQFESRNKRLCFPEYPRYSANGNRISAAF</sequence>
<evidence type="ECO:0000259" key="1">
    <source>
        <dbReference type="Pfam" id="PF03732"/>
    </source>
</evidence>
<evidence type="ECO:0000313" key="3">
    <source>
        <dbReference type="Proteomes" id="UP000198211"/>
    </source>
</evidence>
<evidence type="ECO:0000313" key="2">
    <source>
        <dbReference type="EMBL" id="OWY99471.1"/>
    </source>
</evidence>
<accession>A0A225V297</accession>
<proteinExistence type="predicted"/>
<feature type="domain" description="Retrotransposon gag" evidence="1">
    <location>
        <begin position="93"/>
        <end position="167"/>
    </location>
</feature>
<dbReference type="EMBL" id="NBNE01008444">
    <property type="protein sequence ID" value="OWY99471.1"/>
    <property type="molecule type" value="Genomic_DNA"/>
</dbReference>
<dbReference type="AlphaFoldDB" id="A0A225V297"/>
<name>A0A225V297_9STRA</name>
<reference evidence="3" key="1">
    <citation type="submission" date="2017-03" db="EMBL/GenBank/DDBJ databases">
        <title>Phytopthora megakarya and P. palmivora, two closely related causual agents of cacao black pod achieved similar genome size and gene model numbers by different mechanisms.</title>
        <authorList>
            <person name="Ali S."/>
            <person name="Shao J."/>
            <person name="Larry D.J."/>
            <person name="Kronmiller B."/>
            <person name="Shen D."/>
            <person name="Strem M.D."/>
            <person name="Melnick R.L."/>
            <person name="Guiltinan M.J."/>
            <person name="Tyler B.M."/>
            <person name="Meinhardt L.W."/>
            <person name="Bailey B.A."/>
        </authorList>
    </citation>
    <scope>NUCLEOTIDE SEQUENCE [LARGE SCALE GENOMIC DNA]</scope>
    <source>
        <strain evidence="3">zdho120</strain>
    </source>
</reference>
<protein>
    <recommendedName>
        <fullName evidence="1">Retrotransposon gag domain-containing protein</fullName>
    </recommendedName>
</protein>
<gene>
    <name evidence="2" type="ORF">PHMEG_00029518</name>
</gene>
<comment type="caution">
    <text evidence="2">The sequence shown here is derived from an EMBL/GenBank/DDBJ whole genome shotgun (WGS) entry which is preliminary data.</text>
</comment>
<organism evidence="2 3">
    <name type="scientific">Phytophthora megakarya</name>
    <dbReference type="NCBI Taxonomy" id="4795"/>
    <lineage>
        <taxon>Eukaryota</taxon>
        <taxon>Sar</taxon>
        <taxon>Stramenopiles</taxon>
        <taxon>Oomycota</taxon>
        <taxon>Peronosporomycetes</taxon>
        <taxon>Peronosporales</taxon>
        <taxon>Peronosporaceae</taxon>
        <taxon>Phytophthora</taxon>
    </lineage>
</organism>
<dbReference type="Pfam" id="PF03732">
    <property type="entry name" value="Retrotrans_gag"/>
    <property type="match status" value="1"/>
</dbReference>
<dbReference type="InterPro" id="IPR005162">
    <property type="entry name" value="Retrotrans_gag_dom"/>
</dbReference>
<dbReference type="OrthoDB" id="129314at2759"/>